<accession>A0AAV4RFL0</accession>
<feature type="non-terminal residue" evidence="1">
    <location>
        <position position="1"/>
    </location>
</feature>
<proteinExistence type="predicted"/>
<sequence>PSIEISSITLRWTTLTLVPITRGNSLFDGYSNHVPGRVIRCRRAKSSENRSIRRVAHLNGNWQQMQLRMGVKALPPLVNHGGRRQEPTYGNLL</sequence>
<organism evidence="1 2">
    <name type="scientific">Caerostris darwini</name>
    <dbReference type="NCBI Taxonomy" id="1538125"/>
    <lineage>
        <taxon>Eukaryota</taxon>
        <taxon>Metazoa</taxon>
        <taxon>Ecdysozoa</taxon>
        <taxon>Arthropoda</taxon>
        <taxon>Chelicerata</taxon>
        <taxon>Arachnida</taxon>
        <taxon>Araneae</taxon>
        <taxon>Araneomorphae</taxon>
        <taxon>Entelegynae</taxon>
        <taxon>Araneoidea</taxon>
        <taxon>Araneidae</taxon>
        <taxon>Caerostris</taxon>
    </lineage>
</organism>
<evidence type="ECO:0000313" key="2">
    <source>
        <dbReference type="Proteomes" id="UP001054837"/>
    </source>
</evidence>
<evidence type="ECO:0000313" key="1">
    <source>
        <dbReference type="EMBL" id="GIY20758.1"/>
    </source>
</evidence>
<reference evidence="1 2" key="1">
    <citation type="submission" date="2021-06" db="EMBL/GenBank/DDBJ databases">
        <title>Caerostris darwini draft genome.</title>
        <authorList>
            <person name="Kono N."/>
            <person name="Arakawa K."/>
        </authorList>
    </citation>
    <scope>NUCLEOTIDE SEQUENCE [LARGE SCALE GENOMIC DNA]</scope>
</reference>
<dbReference type="AlphaFoldDB" id="A0AAV4RFL0"/>
<protein>
    <submittedName>
        <fullName evidence="1">Uncharacterized protein</fullName>
    </submittedName>
</protein>
<gene>
    <name evidence="1" type="ORF">CDAR_452891</name>
</gene>
<keyword evidence="2" id="KW-1185">Reference proteome</keyword>
<dbReference type="EMBL" id="BPLQ01006209">
    <property type="protein sequence ID" value="GIY20758.1"/>
    <property type="molecule type" value="Genomic_DNA"/>
</dbReference>
<dbReference type="Proteomes" id="UP001054837">
    <property type="component" value="Unassembled WGS sequence"/>
</dbReference>
<comment type="caution">
    <text evidence="1">The sequence shown here is derived from an EMBL/GenBank/DDBJ whole genome shotgun (WGS) entry which is preliminary data.</text>
</comment>
<name>A0AAV4RFL0_9ARAC</name>